<comment type="caution">
    <text evidence="1">The sequence shown here is derived from an EMBL/GenBank/DDBJ whole genome shotgun (WGS) entry which is preliminary data.</text>
</comment>
<protein>
    <recommendedName>
        <fullName evidence="3">Lipoprotein</fullName>
    </recommendedName>
</protein>
<proteinExistence type="predicted"/>
<accession>A0ABU2QCZ0</accession>
<gene>
    <name evidence="1" type="ORF">RM528_10690</name>
</gene>
<reference evidence="2" key="1">
    <citation type="submission" date="2023-07" db="EMBL/GenBank/DDBJ databases">
        <title>30 novel species of actinomycetes from the DSMZ collection.</title>
        <authorList>
            <person name="Nouioui I."/>
        </authorList>
    </citation>
    <scope>NUCLEOTIDE SEQUENCE [LARGE SCALE GENOMIC DNA]</scope>
    <source>
        <strain evidence="2">DSM 41635</strain>
    </source>
</reference>
<evidence type="ECO:0000313" key="2">
    <source>
        <dbReference type="Proteomes" id="UP001180503"/>
    </source>
</evidence>
<name>A0ABU2QCZ0_9ACTN</name>
<organism evidence="1 2">
    <name type="scientific">Streptomyces edwardsiae</name>
    <dbReference type="NCBI Taxonomy" id="3075527"/>
    <lineage>
        <taxon>Bacteria</taxon>
        <taxon>Bacillati</taxon>
        <taxon>Actinomycetota</taxon>
        <taxon>Actinomycetes</taxon>
        <taxon>Kitasatosporales</taxon>
        <taxon>Streptomycetaceae</taxon>
        <taxon>Streptomyces</taxon>
    </lineage>
</organism>
<dbReference type="EMBL" id="JAVRFB010000006">
    <property type="protein sequence ID" value="MDT0402324.1"/>
    <property type="molecule type" value="Genomic_DNA"/>
</dbReference>
<evidence type="ECO:0000313" key="1">
    <source>
        <dbReference type="EMBL" id="MDT0402324.1"/>
    </source>
</evidence>
<dbReference type="RefSeq" id="WP_311709842.1">
    <property type="nucleotide sequence ID" value="NZ_JAVRFB010000006.1"/>
</dbReference>
<dbReference type="Proteomes" id="UP001180503">
    <property type="component" value="Unassembled WGS sequence"/>
</dbReference>
<sequence length="216" mass="23322">MSLLLGAAACTAEGSTQQKDDEATACKELLGASGVDWVKSNTAAETGISAATDDLESAKSLFHEQAKNWVPSSTKVPLFTNSELCRVVQKSDPSTASLSIRYGASVTPFDHPFDKKSTTAPDQTVTPVNADVKLVYGKDSREKQRYYVYVRCQVPGAPAGQANEVPLEGVMTDTLTKSDSVDDHLNYLLYSTRKVLKEFGCQNNPHVPESANARTD</sequence>
<evidence type="ECO:0008006" key="3">
    <source>
        <dbReference type="Google" id="ProtNLM"/>
    </source>
</evidence>